<reference evidence="3" key="1">
    <citation type="journal article" date="2011" name="Proc. Natl. Acad. Sci. U.S.A.">
        <title>Obligate biotrophy features unraveled by the genomic analysis of rust fungi.</title>
        <authorList>
            <person name="Duplessis S."/>
            <person name="Cuomo C.A."/>
            <person name="Lin Y.-C."/>
            <person name="Aerts A."/>
            <person name="Tisserant E."/>
            <person name="Veneault-Fourrey C."/>
            <person name="Joly D.L."/>
            <person name="Hacquard S."/>
            <person name="Amselem J."/>
            <person name="Cantarel B.L."/>
            <person name="Chiu R."/>
            <person name="Coutinho P.M."/>
            <person name="Feau N."/>
            <person name="Field M."/>
            <person name="Frey P."/>
            <person name="Gelhaye E."/>
            <person name="Goldberg J."/>
            <person name="Grabherr M.G."/>
            <person name="Kodira C.D."/>
            <person name="Kohler A."/>
            <person name="Kuees U."/>
            <person name="Lindquist E.A."/>
            <person name="Lucas S.M."/>
            <person name="Mago R."/>
            <person name="Mauceli E."/>
            <person name="Morin E."/>
            <person name="Murat C."/>
            <person name="Pangilinan J.L."/>
            <person name="Park R."/>
            <person name="Pearson M."/>
            <person name="Quesneville H."/>
            <person name="Rouhier N."/>
            <person name="Sakthikumar S."/>
            <person name="Salamov A.A."/>
            <person name="Schmutz J."/>
            <person name="Selles B."/>
            <person name="Shapiro H."/>
            <person name="Tanguay P."/>
            <person name="Tuskan G.A."/>
            <person name="Henrissat B."/>
            <person name="Van de Peer Y."/>
            <person name="Rouze P."/>
            <person name="Ellis J.G."/>
            <person name="Dodds P.N."/>
            <person name="Schein J.E."/>
            <person name="Zhong S."/>
            <person name="Hamelin R.C."/>
            <person name="Grigoriev I.V."/>
            <person name="Szabo L.J."/>
            <person name="Martin F."/>
        </authorList>
    </citation>
    <scope>NUCLEOTIDE SEQUENCE [LARGE SCALE GENOMIC DNA]</scope>
    <source>
        <strain evidence="3">98AG31 / pathotype 3-4-7</strain>
    </source>
</reference>
<dbReference type="Proteomes" id="UP000001072">
    <property type="component" value="Unassembled WGS sequence"/>
</dbReference>
<accession>F4RRP9</accession>
<name>F4RRP9_MELLP</name>
<evidence type="ECO:0000313" key="2">
    <source>
        <dbReference type="EMBL" id="EGG04965.1"/>
    </source>
</evidence>
<dbReference type="InParanoid" id="F4RRP9"/>
<dbReference type="RefSeq" id="XP_007411718.1">
    <property type="nucleotide sequence ID" value="XM_007411656.1"/>
</dbReference>
<gene>
    <name evidence="2" type="ORF">MELLADRAFT_88432</name>
</gene>
<protein>
    <submittedName>
        <fullName evidence="2">Uncharacterized protein</fullName>
    </submittedName>
</protein>
<feature type="region of interest" description="Disordered" evidence="1">
    <location>
        <begin position="150"/>
        <end position="197"/>
    </location>
</feature>
<dbReference type="AlphaFoldDB" id="F4RRP9"/>
<dbReference type="HOGENOM" id="CLU_088306_0_0_1"/>
<evidence type="ECO:0000313" key="3">
    <source>
        <dbReference type="Proteomes" id="UP000001072"/>
    </source>
</evidence>
<sequence>MVQYHKTIYDKLPGQLSHPIAPRLILHKAVVLEIQTENQGRWMPAFRYDIAQRQNVWEHRLADGKMSDVGTRNELLVRQAIRDSEFAKDDIFDDNPYAIGYALQNQSPIDGQIYPEYHSWDGLNIINELKLEGTGGRLVSALNPLPSSSYRDTNVAAGPSRNRNGGRGGRPFNQNHRGRGHFNGTRRSYPMNSSHNQSYLGNHFNEFHNAGPSNYGGGQVQWPRGGNGAGQRPAIDPGSFVPQTRQLMLEGAHTASGGSAAGEKGKGQGGGSK</sequence>
<organism evidence="3">
    <name type="scientific">Melampsora larici-populina (strain 98AG31 / pathotype 3-4-7)</name>
    <name type="common">Poplar leaf rust fungus</name>
    <dbReference type="NCBI Taxonomy" id="747676"/>
    <lineage>
        <taxon>Eukaryota</taxon>
        <taxon>Fungi</taxon>
        <taxon>Dikarya</taxon>
        <taxon>Basidiomycota</taxon>
        <taxon>Pucciniomycotina</taxon>
        <taxon>Pucciniomycetes</taxon>
        <taxon>Pucciniales</taxon>
        <taxon>Melampsoraceae</taxon>
        <taxon>Melampsora</taxon>
    </lineage>
</organism>
<dbReference type="KEGG" id="mlr:MELLADRAFT_88432"/>
<keyword evidence="3" id="KW-1185">Reference proteome</keyword>
<feature type="region of interest" description="Disordered" evidence="1">
    <location>
        <begin position="211"/>
        <end position="273"/>
    </location>
</feature>
<evidence type="ECO:0000256" key="1">
    <source>
        <dbReference type="SAM" id="MobiDB-lite"/>
    </source>
</evidence>
<feature type="compositionally biased region" description="Low complexity" evidence="1">
    <location>
        <begin position="251"/>
        <end position="262"/>
    </location>
</feature>
<dbReference type="VEuPathDB" id="FungiDB:MELLADRAFT_88432"/>
<dbReference type="EMBL" id="GL883115">
    <property type="protein sequence ID" value="EGG04965.1"/>
    <property type="molecule type" value="Genomic_DNA"/>
</dbReference>
<dbReference type="GeneID" id="18934873"/>
<feature type="compositionally biased region" description="Gly residues" evidence="1">
    <location>
        <begin position="214"/>
        <end position="229"/>
    </location>
</feature>
<proteinExistence type="predicted"/>